<dbReference type="SUPFAM" id="SSF110296">
    <property type="entry name" value="Oligoxyloglucan reducing end-specific cellobiohydrolase"/>
    <property type="match status" value="1"/>
</dbReference>
<dbReference type="AlphaFoldDB" id="A0A2S9YCA1"/>
<evidence type="ECO:0000313" key="2">
    <source>
        <dbReference type="EMBL" id="PRQ02682.1"/>
    </source>
</evidence>
<protein>
    <submittedName>
        <fullName evidence="2">Ycf48-like protein</fullName>
    </submittedName>
</protein>
<dbReference type="Proteomes" id="UP000238823">
    <property type="component" value="Unassembled WGS sequence"/>
</dbReference>
<dbReference type="EMBL" id="PVNL01000111">
    <property type="protein sequence ID" value="PRQ02682.1"/>
    <property type="molecule type" value="Genomic_DNA"/>
</dbReference>
<evidence type="ECO:0000256" key="1">
    <source>
        <dbReference type="SAM" id="MobiDB-lite"/>
    </source>
</evidence>
<accession>A0A2S9YCA1</accession>
<dbReference type="CDD" id="cd15482">
    <property type="entry name" value="Sialidase_non-viral"/>
    <property type="match status" value="1"/>
</dbReference>
<dbReference type="SUPFAM" id="SSF50939">
    <property type="entry name" value="Sialidases"/>
    <property type="match status" value="2"/>
</dbReference>
<organism evidence="2 3">
    <name type="scientific">Enhygromyxa salina</name>
    <dbReference type="NCBI Taxonomy" id="215803"/>
    <lineage>
        <taxon>Bacteria</taxon>
        <taxon>Pseudomonadati</taxon>
        <taxon>Myxococcota</taxon>
        <taxon>Polyangia</taxon>
        <taxon>Nannocystales</taxon>
        <taxon>Nannocystaceae</taxon>
        <taxon>Enhygromyxa</taxon>
    </lineage>
</organism>
<evidence type="ECO:0000313" key="3">
    <source>
        <dbReference type="Proteomes" id="UP000238823"/>
    </source>
</evidence>
<dbReference type="Gene3D" id="2.130.10.10">
    <property type="entry name" value="YVTN repeat-like/Quinoprotein amine dehydrogenase"/>
    <property type="match status" value="2"/>
</dbReference>
<sequence>MRTLWTVAPLLLTLLPGCGLIDRIRGVDDDEADEAEEAGEAEPETKDGGESDEAVADTTPKIAPITGLDRFKHWAPRHAFLGAPTVVAQVISEQKLIVATSDAHVGVSDDAGKTWRWTKAGDAVRDVGGYPDGPYLALHEGAISMSDDGLQWRRLARFSSDSLIDMVAADIGIVAIGKNGGFIHVGKDGTGGRGGWMPDKFKPKALLELNGAVLAWSGKSGYGTTDGVTWTELEQLPAMADGRGFLTSAGACAIAKVGKRRGVACSVTGSAHGIGEEFAVENKGVVSLTDDGGETWVTAALPFKGANSIFGKPGGPYYAVGNGGAIAISSDGGETWVDQKWEETANLTDGLVDGNNVIIVGAKGTVVYSQNGGEKWDYAAPPTTKNLTWVGKSGSDFVASDGRAFFSSGNGVDWVEAEPIELPASGGPCDEGPDDGEQCRYAADVTTPESMPEVRGLTFTGDVGVALGDDALVAVTTDGGATWSSAHGLDLARYGAIAFSVAGDNVLTTDGVKLVSSADAGGSWVEGEMVRTYKINDVHVIAQGKNAGMWLAAAKDEILAAKVDPKLWLPAGDDQIKGDWRAIFEIDGVVYVSGSKGELRRSEDLSNWTELVTGIPSPVIDMAGEGDTVWAATAPTRKNNNVLLRSEDGGKHFIVVQEMPGATEQPDLRVSDGAVHWGDLLSRDLGNSWTRETERYFPGLVDVADGSGMQIANLIYRYGGDRMYVVTGEGERDWIRIDSAYTEGGTIQCAQTSGCWMLASGVVYRPLGM</sequence>
<reference evidence="2 3" key="1">
    <citation type="submission" date="2018-03" db="EMBL/GenBank/DDBJ databases">
        <title>Draft Genome Sequences of the Obligatory Marine Myxobacteria Enhygromyxa salina SWB007.</title>
        <authorList>
            <person name="Poehlein A."/>
            <person name="Moghaddam J.A."/>
            <person name="Harms H."/>
            <person name="Alanjari M."/>
            <person name="Koenig G.M."/>
            <person name="Daniel R."/>
            <person name="Schaeberle T.F."/>
        </authorList>
    </citation>
    <scope>NUCLEOTIDE SEQUENCE [LARGE SCALE GENOMIC DNA]</scope>
    <source>
        <strain evidence="2 3">SWB007</strain>
    </source>
</reference>
<name>A0A2S9YCA1_9BACT</name>
<dbReference type="InterPro" id="IPR015943">
    <property type="entry name" value="WD40/YVTN_repeat-like_dom_sf"/>
</dbReference>
<proteinExistence type="predicted"/>
<feature type="compositionally biased region" description="Acidic residues" evidence="1">
    <location>
        <begin position="30"/>
        <end position="42"/>
    </location>
</feature>
<comment type="caution">
    <text evidence="2">The sequence shown here is derived from an EMBL/GenBank/DDBJ whole genome shotgun (WGS) entry which is preliminary data.</text>
</comment>
<feature type="region of interest" description="Disordered" evidence="1">
    <location>
        <begin position="30"/>
        <end position="59"/>
    </location>
</feature>
<gene>
    <name evidence="2" type="primary">hcf136_2</name>
    <name evidence="2" type="ORF">ENSA7_55110</name>
</gene>
<dbReference type="InterPro" id="IPR036278">
    <property type="entry name" value="Sialidase_sf"/>
</dbReference>